<sequence length="114" mass="13186">MSSRYVDEAVNTALHMLRNMDILPYDDIFEQLFDRCSPGLVLSQKVVLYPQFRQAVEPELLRQIRKNGLFGVVNGYWTHVAASQLLQEARAGDYLTPEEIRLEDRALGRTWGHH</sequence>
<organism evidence="1 2">
    <name type="scientific">Arthrobacter caoxuetaonis</name>
    <dbReference type="NCBI Taxonomy" id="2886935"/>
    <lineage>
        <taxon>Bacteria</taxon>
        <taxon>Bacillati</taxon>
        <taxon>Actinomycetota</taxon>
        <taxon>Actinomycetes</taxon>
        <taxon>Micrococcales</taxon>
        <taxon>Micrococcaceae</taxon>
        <taxon>Arthrobacter</taxon>
    </lineage>
</organism>
<dbReference type="AlphaFoldDB" id="A0A9X1MGN3"/>
<evidence type="ECO:0000313" key="2">
    <source>
        <dbReference type="Proteomes" id="UP001139158"/>
    </source>
</evidence>
<comment type="caution">
    <text evidence="1">The sequence shown here is derived from an EMBL/GenBank/DDBJ whole genome shotgun (WGS) entry which is preliminary data.</text>
</comment>
<gene>
    <name evidence="1" type="ORF">LJ757_18390</name>
</gene>
<dbReference type="Proteomes" id="UP001139158">
    <property type="component" value="Unassembled WGS sequence"/>
</dbReference>
<evidence type="ECO:0000313" key="1">
    <source>
        <dbReference type="EMBL" id="MCC3299739.1"/>
    </source>
</evidence>
<proteinExistence type="predicted"/>
<dbReference type="EMBL" id="JAJFZV010000020">
    <property type="protein sequence ID" value="MCC3299739.1"/>
    <property type="molecule type" value="Genomic_DNA"/>
</dbReference>
<dbReference type="RefSeq" id="WP_227897725.1">
    <property type="nucleotide sequence ID" value="NZ_CP099467.1"/>
</dbReference>
<name>A0A9X1MGN3_9MICC</name>
<reference evidence="1" key="1">
    <citation type="submission" date="2021-10" db="EMBL/GenBank/DDBJ databases">
        <title>Novel species in genus Arthrobacter.</title>
        <authorList>
            <person name="Liu Y."/>
        </authorList>
    </citation>
    <scope>NUCLEOTIDE SEQUENCE</scope>
    <source>
        <strain evidence="1">Zg-Y453</strain>
    </source>
</reference>
<accession>A0A9X1MGN3</accession>
<protein>
    <submittedName>
        <fullName evidence="1">Uncharacterized protein</fullName>
    </submittedName>
</protein>
<keyword evidence="2" id="KW-1185">Reference proteome</keyword>